<gene>
    <name evidence="2" type="ORF">IAG42_22085</name>
</gene>
<keyword evidence="1" id="KW-0812">Transmembrane</keyword>
<accession>A0A7H1BB99</accession>
<sequence length="292" mass="31830">MPEAAGADRRTRNRKIYLRVGWLVASSVVLFLVTKGVDWIFSEHDAKVASEADDKVDKAGPAFTASVKADTEYTEASLYDAPFTDAEKAQLVGPPKDLRPFAKAHHARGVFLSDVWNPSMRSPWRGYSQAWLVDLISDRKAAFVINGMRAKGVKCTPAKATTVVVARGEGDGGYVGMLFDLTRSADVPLLTEPTNDYGKPYFAHKKIDLGNGATPGGLRVQVTSGTKDCTWKAFEVTYVDADGTHTQDITDNGKPFSVHGIAEHPAQMYQFSTQEIQECVPAARGQMDCPRG</sequence>
<reference evidence="2 3" key="1">
    <citation type="submission" date="2020-09" db="EMBL/GenBank/DDBJ databases">
        <title>A novel species.</title>
        <authorList>
            <person name="Gao J."/>
        </authorList>
    </citation>
    <scope>NUCLEOTIDE SEQUENCE [LARGE SCALE GENOMIC DNA]</scope>
    <source>
        <strain evidence="2 3">CRXT-Y-14</strain>
    </source>
</reference>
<name>A0A7H1BB99_9ACTN</name>
<keyword evidence="1" id="KW-1133">Transmembrane helix</keyword>
<evidence type="ECO:0000313" key="2">
    <source>
        <dbReference type="EMBL" id="QNS06004.1"/>
    </source>
</evidence>
<evidence type="ECO:0000256" key="1">
    <source>
        <dbReference type="SAM" id="Phobius"/>
    </source>
</evidence>
<protein>
    <submittedName>
        <fullName evidence="2">Uncharacterized protein</fullName>
    </submittedName>
</protein>
<proteinExistence type="predicted"/>
<feature type="transmembrane region" description="Helical" evidence="1">
    <location>
        <begin position="16"/>
        <end position="34"/>
    </location>
</feature>
<dbReference type="EMBL" id="CP061281">
    <property type="protein sequence ID" value="QNS06004.1"/>
    <property type="molecule type" value="Genomic_DNA"/>
</dbReference>
<dbReference type="KEGG" id="sxn:IAG42_22085"/>
<evidence type="ECO:0000313" key="3">
    <source>
        <dbReference type="Proteomes" id="UP000516428"/>
    </source>
</evidence>
<dbReference type="Proteomes" id="UP000516428">
    <property type="component" value="Chromosome"/>
</dbReference>
<dbReference type="AlphaFoldDB" id="A0A7H1BB99"/>
<organism evidence="2 3">
    <name type="scientific">Streptomyces xanthii</name>
    <dbReference type="NCBI Taxonomy" id="2768069"/>
    <lineage>
        <taxon>Bacteria</taxon>
        <taxon>Bacillati</taxon>
        <taxon>Actinomycetota</taxon>
        <taxon>Actinomycetes</taxon>
        <taxon>Kitasatosporales</taxon>
        <taxon>Streptomycetaceae</taxon>
        <taxon>Streptomyces</taxon>
    </lineage>
</organism>
<keyword evidence="3" id="KW-1185">Reference proteome</keyword>
<keyword evidence="1" id="KW-0472">Membrane</keyword>
<dbReference type="RefSeq" id="WP_188338688.1">
    <property type="nucleotide sequence ID" value="NZ_CP061281.1"/>
</dbReference>